<organism evidence="2 3">
    <name type="scientific">Carnobacterium divergens</name>
    <name type="common">Lactobacillus divergens</name>
    <dbReference type="NCBI Taxonomy" id="2748"/>
    <lineage>
        <taxon>Bacteria</taxon>
        <taxon>Bacillati</taxon>
        <taxon>Bacillota</taxon>
        <taxon>Bacilli</taxon>
        <taxon>Lactobacillales</taxon>
        <taxon>Carnobacteriaceae</taxon>
        <taxon>Carnobacterium</taxon>
    </lineage>
</organism>
<feature type="transmembrane region" description="Helical" evidence="1">
    <location>
        <begin position="21"/>
        <end position="40"/>
    </location>
</feature>
<evidence type="ECO:0000313" key="2">
    <source>
        <dbReference type="EMBL" id="MDT1974306.1"/>
    </source>
</evidence>
<dbReference type="InterPro" id="IPR025686">
    <property type="entry name" value="Glucos_trans_II"/>
</dbReference>
<dbReference type="AlphaFoldDB" id="A0AAW8RDV8"/>
<name>A0AAW8RDV8_CARDV</name>
<dbReference type="Proteomes" id="UP001249945">
    <property type="component" value="Unassembled WGS sequence"/>
</dbReference>
<accession>A0AAW8RDV8</accession>
<keyword evidence="1" id="KW-0472">Membrane</keyword>
<dbReference type="EMBL" id="JALRMR010000008">
    <property type="protein sequence ID" value="MDT1974306.1"/>
    <property type="molecule type" value="Genomic_DNA"/>
</dbReference>
<keyword evidence="1" id="KW-0812">Transmembrane</keyword>
<evidence type="ECO:0000313" key="3">
    <source>
        <dbReference type="Proteomes" id="UP001249945"/>
    </source>
</evidence>
<protein>
    <submittedName>
        <fullName evidence="2">Glucosyltransferase domain-containing protein</fullName>
    </submittedName>
</protein>
<keyword evidence="1" id="KW-1133">Transmembrane helix</keyword>
<feature type="transmembrane region" description="Helical" evidence="1">
    <location>
        <begin position="118"/>
        <end position="138"/>
    </location>
</feature>
<dbReference type="RefSeq" id="WP_311780478.1">
    <property type="nucleotide sequence ID" value="NZ_JALRMR010000008.1"/>
</dbReference>
<feature type="transmembrane region" description="Helical" evidence="1">
    <location>
        <begin position="174"/>
        <end position="203"/>
    </location>
</feature>
<feature type="transmembrane region" description="Helical" evidence="1">
    <location>
        <begin position="347"/>
        <end position="365"/>
    </location>
</feature>
<gene>
    <name evidence="2" type="ORF">MX635_07890</name>
</gene>
<feature type="transmembrane region" description="Helical" evidence="1">
    <location>
        <begin position="287"/>
        <end position="308"/>
    </location>
</feature>
<evidence type="ECO:0000256" key="1">
    <source>
        <dbReference type="SAM" id="Phobius"/>
    </source>
</evidence>
<sequence length="515" mass="58773">MNQFFKNEKQHLLRFARESKPLIIVTLFFIILTYGIKLAYLDYSIDTEAIITNFGGQMAAWRTIDRIGLVFSKKLFSQNFFNPFVANFLTYFFLFLTCFLLCYLIYRILGKYTNKIGLLSLTIIFLTHPIFAEQFNFILQSFEVSLAMFFIVLALLLTYFSIETKKKLFALPAIILVSWAFLTYQALLLFYIAGAIASVLLILHVQQNETSDFKLMDYCFIILKYLIVFVGSLILAKALIYLNSKLITTAGSAYLSQQILWGKLPLDDILDRITTQIKIAVLGKGLFYNYSFLLTILLTVPILISKIIKKVHFIYLEIFCLALLYLSPFLLTIFIGNAEAIRAQMPTVQFVIAFNFYYVLLHFKNNILQKILFIVSIIIAFQQSTTTANLLYSEHVKFNEDVTFANRINTQLDSLGINNPSDYSLLILGAHTPKSSALIPGESLSHSFFAWDIGTTYGTSIRTVGFMNTLGYPFKLPNENDAILGSTIREELSNFPSKNSIKIVDKTIFIKLSDD</sequence>
<feature type="transmembrane region" description="Helical" evidence="1">
    <location>
        <begin position="144"/>
        <end position="162"/>
    </location>
</feature>
<reference evidence="2" key="1">
    <citation type="submission" date="2022-04" db="EMBL/GenBank/DDBJ databases">
        <title>Draft genome sequences of lactic acid bacteria (LAB) strains involved in meat spoilage.</title>
        <authorList>
            <person name="Palevich N."/>
        </authorList>
    </citation>
    <scope>NUCLEOTIDE SEQUENCE</scope>
    <source>
        <strain evidence="2">9-14</strain>
    </source>
</reference>
<comment type="caution">
    <text evidence="2">The sequence shown here is derived from an EMBL/GenBank/DDBJ whole genome shotgun (WGS) entry which is preliminary data.</text>
</comment>
<proteinExistence type="predicted"/>
<feature type="transmembrane region" description="Helical" evidence="1">
    <location>
        <begin position="215"/>
        <end position="236"/>
    </location>
</feature>
<feature type="transmembrane region" description="Helical" evidence="1">
    <location>
        <begin position="84"/>
        <end position="106"/>
    </location>
</feature>
<feature type="transmembrane region" description="Helical" evidence="1">
    <location>
        <begin position="314"/>
        <end position="335"/>
    </location>
</feature>
<dbReference type="Pfam" id="PF14264">
    <property type="entry name" value="Glucos_trans_II"/>
    <property type="match status" value="1"/>
</dbReference>